<dbReference type="RefSeq" id="XP_019032894.1">
    <property type="nucleotide sequence ID" value="XM_019175162.1"/>
</dbReference>
<feature type="compositionally biased region" description="Low complexity" evidence="6">
    <location>
        <begin position="624"/>
        <end position="638"/>
    </location>
</feature>
<dbReference type="GO" id="GO:0005634">
    <property type="term" value="C:nucleus"/>
    <property type="evidence" value="ECO:0007669"/>
    <property type="project" value="TreeGrafter"/>
</dbReference>
<dbReference type="InterPro" id="IPR028889">
    <property type="entry name" value="USP"/>
</dbReference>
<comment type="caution">
    <text evidence="8">The sequence shown here is derived from an EMBL/GenBank/DDBJ whole genome shotgun (WGS) entry which is preliminary data.</text>
</comment>
<dbReference type="Pfam" id="PF00443">
    <property type="entry name" value="UCH"/>
    <property type="match status" value="2"/>
</dbReference>
<dbReference type="InterPro" id="IPR038765">
    <property type="entry name" value="Papain-like_cys_pep_sf"/>
</dbReference>
<dbReference type="EMBL" id="AWGH01000007">
    <property type="protein sequence ID" value="ODO00702.1"/>
    <property type="molecule type" value="Genomic_DNA"/>
</dbReference>
<sequence>MSAFRKFVGSSKPPSGAQGAIGQPDAGDLPPPAFGEERLWGIENFSNSCYCNSILQALYACTTFREFVEAYPDVLPPRRPLGPSQSNKLYPTHDWDAAVPGWDASVRLNTQHKAFAATQEVATPMSPAGKEKRNWMGKKQSTIGQATPTLASLQINAPPPLPHPYPEYSDPLLSGRPPAEYVPTIFQTLQTLFYHFSHSPPHMPIKEKGQTREANSALVSYTEEKKREGVNGSDDPEAPGSPPPPPQPQPAEPQSPGPNGANPPVPQGPSKLASMPPPSTLRESGPWRAGQVGWGVVQPSDVIDAVKRSSPDFNNDDQHDAHEFFNLVVNNLKDSMTAVDAVLEREGKGVVDMSKNPWAQNFVQVLFEALGDKQVKCLSCESTKAQEEIYLDLGIPIEQHSSVSHSLRQFTDTEHLCGTNKFLCDSCGGHQEAEVGIKIRRLPPILVLHLQRFENIDWTHTQKLFYRVQCPDTLRVPTAATDDNPNPDQLYELVAIVVHIGITPTQGHYVTLKRIPSGLWVMCDDDNIEPVPASDLFHWLGDRTQGQNYVLFYQAVDVSAQDLGLKVEKRKPDGVFKPVGEGVKILDRKGDDEWRFGSLGSAAGALVQERDEESVVGSVPSPGPALASIPPSAPSPMADGVDRQLGFNTVPVASPTPLTSLAPTPSSLESSSAGRPLMRKEPSEGGKKWYRNRMSMTGKDKDKGLNGTGRPGTGGSMVSSRPSTAQSATSAYPHPNGDSGSHGGVAIQSPSTATSPNQMSSSVMSSFSGLSTSTGTSSGPAQSLPSNPIQHPTPLPPSTTASSPPSHAPTPKPVPSSTPSIAPSQVSAMSSLGHKATPSVPKAPQPRATSGASSNAGIPANGGSGSLSRRLSGMGGKLGRSGSMAFGKMLGKKEKDGIQEK</sequence>
<feature type="compositionally biased region" description="Low complexity" evidence="6">
    <location>
        <begin position="653"/>
        <end position="673"/>
    </location>
</feature>
<dbReference type="PANTHER" id="PTHR24006:SF733">
    <property type="entry name" value="RE52890P"/>
    <property type="match status" value="1"/>
</dbReference>
<dbReference type="Proteomes" id="UP000094819">
    <property type="component" value="Unassembled WGS sequence"/>
</dbReference>
<accession>A0A1E3JL92</accession>
<feature type="compositionally biased region" description="Polar residues" evidence="6">
    <location>
        <begin position="847"/>
        <end position="856"/>
    </location>
</feature>
<dbReference type="Gene3D" id="3.90.70.10">
    <property type="entry name" value="Cysteine proteinases"/>
    <property type="match status" value="2"/>
</dbReference>
<dbReference type="GO" id="GO:0016579">
    <property type="term" value="P:protein deubiquitination"/>
    <property type="evidence" value="ECO:0007669"/>
    <property type="project" value="InterPro"/>
</dbReference>
<feature type="compositionally biased region" description="Polar residues" evidence="6">
    <location>
        <begin position="716"/>
        <end position="730"/>
    </location>
</feature>
<feature type="compositionally biased region" description="Basic and acidic residues" evidence="6">
    <location>
        <begin position="891"/>
        <end position="901"/>
    </location>
</feature>
<feature type="region of interest" description="Disordered" evidence="6">
    <location>
        <begin position="222"/>
        <end position="292"/>
    </location>
</feature>
<organism evidence="8 9">
    <name type="scientific">Cryptococcus wingfieldii CBS 7118</name>
    <dbReference type="NCBI Taxonomy" id="1295528"/>
    <lineage>
        <taxon>Eukaryota</taxon>
        <taxon>Fungi</taxon>
        <taxon>Dikarya</taxon>
        <taxon>Basidiomycota</taxon>
        <taxon>Agaricomycotina</taxon>
        <taxon>Tremellomycetes</taxon>
        <taxon>Tremellales</taxon>
        <taxon>Cryptococcaceae</taxon>
        <taxon>Cryptococcus</taxon>
    </lineage>
</organism>
<feature type="compositionally biased region" description="Polar residues" evidence="6">
    <location>
        <begin position="748"/>
        <end position="759"/>
    </location>
</feature>
<comment type="catalytic activity">
    <reaction evidence="1">
        <text>Thiol-dependent hydrolysis of ester, thioester, amide, peptide and isopeptide bonds formed by the C-terminal Gly of ubiquitin (a 76-residue protein attached to proteins as an intracellular targeting signal).</text>
        <dbReference type="EC" id="3.4.19.12"/>
    </reaction>
</comment>
<evidence type="ECO:0000313" key="8">
    <source>
        <dbReference type="EMBL" id="ODO00702.1"/>
    </source>
</evidence>
<feature type="compositionally biased region" description="Low complexity" evidence="6">
    <location>
        <begin position="760"/>
        <end position="779"/>
    </location>
</feature>
<feature type="region of interest" description="Disordered" evidence="6">
    <location>
        <begin position="611"/>
        <end position="901"/>
    </location>
</feature>
<evidence type="ECO:0000256" key="2">
    <source>
        <dbReference type="ARBA" id="ARBA00009085"/>
    </source>
</evidence>
<keyword evidence="4" id="KW-0645">Protease</keyword>
<dbReference type="CDD" id="cd02257">
    <property type="entry name" value="Peptidase_C19"/>
    <property type="match status" value="1"/>
</dbReference>
<comment type="similarity">
    <text evidence="2">Belongs to the peptidase C19 family.</text>
</comment>
<dbReference type="GeneID" id="30192241"/>
<feature type="domain" description="USP" evidence="7">
    <location>
        <begin position="40"/>
        <end position="556"/>
    </location>
</feature>
<evidence type="ECO:0000256" key="5">
    <source>
        <dbReference type="ARBA" id="ARBA00022801"/>
    </source>
</evidence>
<dbReference type="OrthoDB" id="27652at2759"/>
<evidence type="ECO:0000256" key="3">
    <source>
        <dbReference type="ARBA" id="ARBA00012759"/>
    </source>
</evidence>
<dbReference type="InterPro" id="IPR001394">
    <property type="entry name" value="Peptidase_C19_UCH"/>
</dbReference>
<dbReference type="PROSITE" id="PS00973">
    <property type="entry name" value="USP_2"/>
    <property type="match status" value="1"/>
</dbReference>
<dbReference type="GO" id="GO:0005829">
    <property type="term" value="C:cytosol"/>
    <property type="evidence" value="ECO:0007669"/>
    <property type="project" value="TreeGrafter"/>
</dbReference>
<feature type="compositionally biased region" description="Polar residues" evidence="6">
    <location>
        <begin position="780"/>
        <end position="790"/>
    </location>
</feature>
<evidence type="ECO:0000313" key="9">
    <source>
        <dbReference type="Proteomes" id="UP000094819"/>
    </source>
</evidence>
<dbReference type="AlphaFoldDB" id="A0A1E3JL92"/>
<feature type="region of interest" description="Disordered" evidence="6">
    <location>
        <begin position="1"/>
        <end position="33"/>
    </location>
</feature>
<keyword evidence="9" id="KW-1185">Reference proteome</keyword>
<feature type="compositionally biased region" description="Pro residues" evidence="6">
    <location>
        <begin position="239"/>
        <end position="267"/>
    </location>
</feature>
<feature type="compositionally biased region" description="Polar residues" evidence="6">
    <location>
        <begin position="821"/>
        <end position="830"/>
    </location>
</feature>
<evidence type="ECO:0000256" key="1">
    <source>
        <dbReference type="ARBA" id="ARBA00000707"/>
    </source>
</evidence>
<evidence type="ECO:0000256" key="6">
    <source>
        <dbReference type="SAM" id="MobiDB-lite"/>
    </source>
</evidence>
<dbReference type="EC" id="3.4.19.12" evidence="3"/>
<dbReference type="GO" id="GO:0004843">
    <property type="term" value="F:cysteine-type deubiquitinase activity"/>
    <property type="evidence" value="ECO:0007669"/>
    <property type="project" value="UniProtKB-EC"/>
</dbReference>
<evidence type="ECO:0000259" key="7">
    <source>
        <dbReference type="PROSITE" id="PS50235"/>
    </source>
</evidence>
<name>A0A1E3JL92_9TREE</name>
<feature type="compositionally biased region" description="Basic and acidic residues" evidence="6">
    <location>
        <begin position="678"/>
        <end position="687"/>
    </location>
</feature>
<gene>
    <name evidence="8" type="ORF">L198_03028</name>
</gene>
<dbReference type="GO" id="GO:0006508">
    <property type="term" value="P:proteolysis"/>
    <property type="evidence" value="ECO:0007669"/>
    <property type="project" value="UniProtKB-KW"/>
</dbReference>
<dbReference type="InterPro" id="IPR050164">
    <property type="entry name" value="Peptidase_C19"/>
</dbReference>
<dbReference type="PROSITE" id="PS50235">
    <property type="entry name" value="USP_3"/>
    <property type="match status" value="1"/>
</dbReference>
<feature type="compositionally biased region" description="Gly residues" evidence="6">
    <location>
        <begin position="706"/>
        <end position="715"/>
    </location>
</feature>
<keyword evidence="5" id="KW-0378">Hydrolase</keyword>
<dbReference type="SUPFAM" id="SSF54001">
    <property type="entry name" value="Cysteine proteinases"/>
    <property type="match status" value="1"/>
</dbReference>
<dbReference type="InterPro" id="IPR018200">
    <property type="entry name" value="USP_CS"/>
</dbReference>
<reference evidence="8 9" key="1">
    <citation type="submission" date="2016-06" db="EMBL/GenBank/DDBJ databases">
        <title>Evolution of pathogenesis and genome organization in the Tremellales.</title>
        <authorList>
            <person name="Cuomo C."/>
            <person name="Litvintseva A."/>
            <person name="Heitman J."/>
            <person name="Chen Y."/>
            <person name="Sun S."/>
            <person name="Springer D."/>
            <person name="Dromer F."/>
            <person name="Young S."/>
            <person name="Zeng Q."/>
            <person name="Chapman S."/>
            <person name="Gujja S."/>
            <person name="Saif S."/>
            <person name="Birren B."/>
        </authorList>
    </citation>
    <scope>NUCLEOTIDE SEQUENCE [LARGE SCALE GENOMIC DNA]</scope>
    <source>
        <strain evidence="8 9">CBS 7118</strain>
    </source>
</reference>
<protein>
    <recommendedName>
        <fullName evidence="3">ubiquitinyl hydrolase 1</fullName>
        <ecNumber evidence="3">3.4.19.12</ecNumber>
    </recommendedName>
</protein>
<evidence type="ECO:0000256" key="4">
    <source>
        <dbReference type="ARBA" id="ARBA00022670"/>
    </source>
</evidence>
<dbReference type="PANTHER" id="PTHR24006">
    <property type="entry name" value="UBIQUITIN CARBOXYL-TERMINAL HYDROLASE"/>
    <property type="match status" value="1"/>
</dbReference>
<feature type="compositionally biased region" description="Pro residues" evidence="6">
    <location>
        <begin position="806"/>
        <end position="816"/>
    </location>
</feature>
<proteinExistence type="inferred from homology"/>